<keyword evidence="1" id="KW-1133">Transmembrane helix</keyword>
<protein>
    <submittedName>
        <fullName evidence="2">Uncharacterized protein</fullName>
    </submittedName>
</protein>
<reference evidence="3" key="1">
    <citation type="journal article" date="2020" name="MBio">
        <title>Horizontal gene transfer to a defensive symbiont with a reduced genome amongst a multipartite beetle microbiome.</title>
        <authorList>
            <person name="Waterworth S.C."/>
            <person name="Florez L.V."/>
            <person name="Rees E.R."/>
            <person name="Hertweck C."/>
            <person name="Kaltenpoth M."/>
            <person name="Kwan J.C."/>
        </authorList>
    </citation>
    <scope>NUCLEOTIDE SEQUENCE [LARGE SCALE GENOMIC DNA]</scope>
</reference>
<sequence>MADSERRSSRRVALTVIIMAFLAALIVFKLFYAAGLN</sequence>
<comment type="caution">
    <text evidence="2">The sequence shown here is derived from an EMBL/GenBank/DDBJ whole genome shotgun (WGS) entry which is preliminary data.</text>
</comment>
<dbReference type="AlphaFoldDB" id="A0A7V8JS89"/>
<gene>
    <name evidence="2" type="ORF">GAK35_04085</name>
</gene>
<accession>A0A7V8JS89</accession>
<evidence type="ECO:0000313" key="3">
    <source>
        <dbReference type="Proteomes" id="UP000462435"/>
    </source>
</evidence>
<proteinExistence type="predicted"/>
<keyword evidence="1" id="KW-0812">Transmembrane</keyword>
<name>A0A7V8JS89_9BURK</name>
<dbReference type="Proteomes" id="UP000462435">
    <property type="component" value="Unassembled WGS sequence"/>
</dbReference>
<feature type="transmembrane region" description="Helical" evidence="1">
    <location>
        <begin position="12"/>
        <end position="34"/>
    </location>
</feature>
<keyword evidence="1" id="KW-0472">Membrane</keyword>
<evidence type="ECO:0000313" key="2">
    <source>
        <dbReference type="EMBL" id="KAF1036281.1"/>
    </source>
</evidence>
<organism evidence="2 3">
    <name type="scientific">Herbaspirillum frisingense</name>
    <dbReference type="NCBI Taxonomy" id="92645"/>
    <lineage>
        <taxon>Bacteria</taxon>
        <taxon>Pseudomonadati</taxon>
        <taxon>Pseudomonadota</taxon>
        <taxon>Betaproteobacteria</taxon>
        <taxon>Burkholderiales</taxon>
        <taxon>Oxalobacteraceae</taxon>
        <taxon>Herbaspirillum</taxon>
    </lineage>
</organism>
<dbReference type="EMBL" id="WNDX01000201">
    <property type="protein sequence ID" value="KAF1036281.1"/>
    <property type="molecule type" value="Genomic_DNA"/>
</dbReference>
<evidence type="ECO:0000256" key="1">
    <source>
        <dbReference type="SAM" id="Phobius"/>
    </source>
</evidence>